<name>A0A0E9LWP5_9BACT</name>
<keyword evidence="1" id="KW-0732">Signal</keyword>
<dbReference type="STRING" id="1236989.JCM15548_11890"/>
<keyword evidence="3" id="KW-1185">Reference proteome</keyword>
<dbReference type="OrthoDB" id="975117at2"/>
<evidence type="ECO:0000256" key="1">
    <source>
        <dbReference type="SAM" id="SignalP"/>
    </source>
</evidence>
<dbReference type="Proteomes" id="UP000032900">
    <property type="component" value="Unassembled WGS sequence"/>
</dbReference>
<sequence length="305" mass="32919">MKLNLHLISLFLLGLFSLSTVHAQYDYMSIVGDATSAGWAANGLQLDQNGQIFTYRGELKAGSFKFHAFNGDFCEGEWINATEDGQALTATDYIVTTGCEGPDNKWSVTTPGSYSITIDLDASTIQIIELDYYPNLSLVGDATPGAWSLDLASDMQVDELNPALFTWTGDLVAGSFKIATIKTFDDGWDWIMPLTQGQDLGLTNYQVTLSGSGTDNTWIIDAADAGKYDIRVDLESETIAISKSAATKIPNFDASNVQVWFNETNGQLTVDMNDQTEGNVTVYSSTGSLITQAKGMGTIVLDASA</sequence>
<comment type="caution">
    <text evidence="2">The sequence shown here is derived from an EMBL/GenBank/DDBJ whole genome shotgun (WGS) entry which is preliminary data.</text>
</comment>
<feature type="signal peptide" evidence="1">
    <location>
        <begin position="1"/>
        <end position="23"/>
    </location>
</feature>
<dbReference type="GO" id="GO:2001070">
    <property type="term" value="F:starch binding"/>
    <property type="evidence" value="ECO:0007669"/>
    <property type="project" value="InterPro"/>
</dbReference>
<reference evidence="2 3" key="1">
    <citation type="journal article" date="2015" name="Microbes Environ.">
        <title>Distribution and evolution of nitrogen fixation genes in the phylum bacteroidetes.</title>
        <authorList>
            <person name="Inoue J."/>
            <person name="Oshima K."/>
            <person name="Suda W."/>
            <person name="Sakamoto M."/>
            <person name="Iino T."/>
            <person name="Noda S."/>
            <person name="Hongoh Y."/>
            <person name="Hattori M."/>
            <person name="Ohkuma M."/>
        </authorList>
    </citation>
    <scope>NUCLEOTIDE SEQUENCE [LARGE SCALE GENOMIC DNA]</scope>
    <source>
        <strain evidence="2">JCM 15548</strain>
    </source>
</reference>
<accession>A0A0E9LWP5</accession>
<evidence type="ECO:0000313" key="3">
    <source>
        <dbReference type="Proteomes" id="UP000032900"/>
    </source>
</evidence>
<dbReference type="GO" id="GO:0019867">
    <property type="term" value="C:outer membrane"/>
    <property type="evidence" value="ECO:0007669"/>
    <property type="project" value="InterPro"/>
</dbReference>
<dbReference type="RefSeq" id="WP_062124129.1">
    <property type="nucleotide sequence ID" value="NZ_BAZW01000011.1"/>
</dbReference>
<dbReference type="EMBL" id="BAZW01000011">
    <property type="protein sequence ID" value="GAO29674.1"/>
    <property type="molecule type" value="Genomic_DNA"/>
</dbReference>
<dbReference type="Gene3D" id="2.60.40.3620">
    <property type="match status" value="2"/>
</dbReference>
<proteinExistence type="predicted"/>
<protein>
    <submittedName>
        <fullName evidence="2">Uncharacterized protein</fullName>
    </submittedName>
</protein>
<organism evidence="2 3">
    <name type="scientific">Geofilum rubicundum JCM 15548</name>
    <dbReference type="NCBI Taxonomy" id="1236989"/>
    <lineage>
        <taxon>Bacteria</taxon>
        <taxon>Pseudomonadati</taxon>
        <taxon>Bacteroidota</taxon>
        <taxon>Bacteroidia</taxon>
        <taxon>Marinilabiliales</taxon>
        <taxon>Marinilabiliaceae</taxon>
        <taxon>Geofilum</taxon>
    </lineage>
</organism>
<evidence type="ECO:0000313" key="2">
    <source>
        <dbReference type="EMBL" id="GAO29674.1"/>
    </source>
</evidence>
<feature type="chain" id="PRO_5002428585" evidence="1">
    <location>
        <begin position="24"/>
        <end position="305"/>
    </location>
</feature>
<gene>
    <name evidence="2" type="ORF">JCM15548_11890</name>
</gene>
<dbReference type="AlphaFoldDB" id="A0A0E9LWP5"/>